<name>A0AAE7JTU6_SERFO</name>
<keyword evidence="1 3" id="KW-0378">Hydrolase</keyword>
<protein>
    <submittedName>
        <fullName evidence="3">Alpha/beta hydrolase</fullName>
    </submittedName>
</protein>
<gene>
    <name evidence="3" type="ORF">G9399_13840</name>
</gene>
<dbReference type="GO" id="GO:0016787">
    <property type="term" value="F:hydrolase activity"/>
    <property type="evidence" value="ECO:0007669"/>
    <property type="project" value="UniProtKB-KW"/>
</dbReference>
<dbReference type="InterPro" id="IPR029058">
    <property type="entry name" value="AB_hydrolase_fold"/>
</dbReference>
<evidence type="ECO:0000313" key="4">
    <source>
        <dbReference type="Proteomes" id="UP000503464"/>
    </source>
</evidence>
<dbReference type="Proteomes" id="UP000503464">
    <property type="component" value="Chromosome"/>
</dbReference>
<organism evidence="3 4">
    <name type="scientific">Serratia fonticola</name>
    <dbReference type="NCBI Taxonomy" id="47917"/>
    <lineage>
        <taxon>Bacteria</taxon>
        <taxon>Pseudomonadati</taxon>
        <taxon>Pseudomonadota</taxon>
        <taxon>Gammaproteobacteria</taxon>
        <taxon>Enterobacterales</taxon>
        <taxon>Yersiniaceae</taxon>
        <taxon>Serratia</taxon>
    </lineage>
</organism>
<dbReference type="PANTHER" id="PTHR43329">
    <property type="entry name" value="EPOXIDE HYDROLASE"/>
    <property type="match status" value="1"/>
</dbReference>
<feature type="domain" description="AB hydrolase-1" evidence="2">
    <location>
        <begin position="37"/>
        <end position="273"/>
    </location>
</feature>
<dbReference type="PRINTS" id="PR00111">
    <property type="entry name" value="ABHYDROLASE"/>
</dbReference>
<evidence type="ECO:0000313" key="3">
    <source>
        <dbReference type="EMBL" id="QKJ59230.1"/>
    </source>
</evidence>
<dbReference type="EMBL" id="CP054160">
    <property type="protein sequence ID" value="QKJ59230.1"/>
    <property type="molecule type" value="Genomic_DNA"/>
</dbReference>
<evidence type="ECO:0000256" key="1">
    <source>
        <dbReference type="ARBA" id="ARBA00022801"/>
    </source>
</evidence>
<accession>A0AAE7JTU6</accession>
<sequence>MTMLTHGPLSNGLEAEHVYIKINGHRIHCAIAGSGQPVLLIPGWPQTWYTWRYVMQALANAGFQAIAVDPPGIGDSDKPLGGYDTGSVAEKLHQVMAQLGHQRYAVIGHDIGMWLGYALASDYPHAVSRLVLTEAVIPGLAEAPPIFVPAEDNIFLWHFMFNQLTDLPEALTTGREAEYLGYIFNRWSYRRDRVAAETYIAAYSVPGSLRAGFDYYRAIPETIRQNQQRAKTPLTMPVMTIGAEHATRDAPFLTLQGKARQLQGEVVPGCGHFITEECHEEFIALILPFLQEGKAHAVG</sequence>
<reference evidence="4" key="1">
    <citation type="submission" date="2020-03" db="EMBL/GenBank/DDBJ databases">
        <title>Genome sequences of seven Enterobacteriaceae strains isolated from Canadian wastewater treatment facilities.</title>
        <authorList>
            <person name="Huang H."/>
            <person name="Chmara J.T."/>
            <person name="Duceppe M.-O."/>
        </authorList>
    </citation>
    <scope>NUCLEOTIDE SEQUENCE [LARGE SCALE GENOMIC DNA]</scope>
    <source>
        <strain evidence="4">Biosolid 3</strain>
    </source>
</reference>
<dbReference type="SUPFAM" id="SSF53474">
    <property type="entry name" value="alpha/beta-Hydrolases"/>
    <property type="match status" value="1"/>
</dbReference>
<proteinExistence type="predicted"/>
<dbReference type="Pfam" id="PF00561">
    <property type="entry name" value="Abhydrolase_1"/>
    <property type="match status" value="1"/>
</dbReference>
<dbReference type="InterPro" id="IPR000073">
    <property type="entry name" value="AB_hydrolase_1"/>
</dbReference>
<evidence type="ECO:0000259" key="2">
    <source>
        <dbReference type="Pfam" id="PF00561"/>
    </source>
</evidence>
<dbReference type="RefSeq" id="WP_173409332.1">
    <property type="nucleotide sequence ID" value="NZ_CAMKUK010000001.1"/>
</dbReference>
<dbReference type="PRINTS" id="PR00412">
    <property type="entry name" value="EPOXHYDRLASE"/>
</dbReference>
<dbReference type="AlphaFoldDB" id="A0AAE7JTU6"/>
<dbReference type="InterPro" id="IPR000639">
    <property type="entry name" value="Epox_hydrolase-like"/>
</dbReference>
<dbReference type="Gene3D" id="3.40.50.1820">
    <property type="entry name" value="alpha/beta hydrolase"/>
    <property type="match status" value="1"/>
</dbReference>